<comment type="similarity">
    <text evidence="2">Belongs to the MgtC/SapB family.</text>
</comment>
<keyword evidence="10" id="KW-1185">Reference proteome</keyword>
<dbReference type="EMBL" id="BCTA01000105">
    <property type="protein sequence ID" value="GAT12944.1"/>
    <property type="molecule type" value="Genomic_DNA"/>
</dbReference>
<evidence type="ECO:0000313" key="9">
    <source>
        <dbReference type="EMBL" id="GAT12944.1"/>
    </source>
</evidence>
<comment type="subcellular location">
    <subcellularLocation>
        <location evidence="1">Cell membrane</location>
        <topology evidence="1">Multi-pass membrane protein</topology>
    </subcellularLocation>
</comment>
<dbReference type="PANTHER" id="PTHR33778">
    <property type="entry name" value="PROTEIN MGTC"/>
    <property type="match status" value="1"/>
</dbReference>
<feature type="transmembrane region" description="Helical" evidence="7">
    <location>
        <begin position="67"/>
        <end position="88"/>
    </location>
</feature>
<keyword evidence="4 7" id="KW-0812">Transmembrane</keyword>
<reference evidence="9 10" key="1">
    <citation type="journal article" date="2016" name="Genome Announc.">
        <title>Draft Genome Sequences of Five Rapidly Growing Mycobacterium Species, M. thermoresistibile, M. fortuitum subsp. acetamidolyticum, M. canariasense, M. brisbanense, and M. novocastrense.</title>
        <authorList>
            <person name="Katahira K."/>
            <person name="Ogura Y."/>
            <person name="Gotoh Y."/>
            <person name="Hayashi T."/>
        </authorList>
    </citation>
    <scope>NUCLEOTIDE SEQUENCE [LARGE SCALE GENOMIC DNA]</scope>
    <source>
        <strain evidence="9 10">JCM18114</strain>
    </source>
</reference>
<evidence type="ECO:0000259" key="8">
    <source>
        <dbReference type="Pfam" id="PF02308"/>
    </source>
</evidence>
<dbReference type="PANTHER" id="PTHR33778:SF1">
    <property type="entry name" value="MAGNESIUM TRANSPORTER YHID-RELATED"/>
    <property type="match status" value="1"/>
</dbReference>
<evidence type="ECO:0000256" key="7">
    <source>
        <dbReference type="SAM" id="Phobius"/>
    </source>
</evidence>
<feature type="transmembrane region" description="Helical" evidence="7">
    <location>
        <begin position="141"/>
        <end position="162"/>
    </location>
</feature>
<dbReference type="InterPro" id="IPR049177">
    <property type="entry name" value="MgtC_SapB_SrpB_YhiD_N"/>
</dbReference>
<keyword evidence="6 7" id="KW-0472">Membrane</keyword>
<feature type="transmembrane region" description="Helical" evidence="7">
    <location>
        <begin position="116"/>
        <end position="135"/>
    </location>
</feature>
<evidence type="ECO:0000256" key="6">
    <source>
        <dbReference type="ARBA" id="ARBA00023136"/>
    </source>
</evidence>
<organism evidence="9 10">
    <name type="scientific">Mycolicibacterium novocastrense</name>
    <name type="common">Mycobacterium novocastrense</name>
    <dbReference type="NCBI Taxonomy" id="59813"/>
    <lineage>
        <taxon>Bacteria</taxon>
        <taxon>Bacillati</taxon>
        <taxon>Actinomycetota</taxon>
        <taxon>Actinomycetes</taxon>
        <taxon>Mycobacteriales</taxon>
        <taxon>Mycobacteriaceae</taxon>
        <taxon>Mycolicibacterium</taxon>
    </lineage>
</organism>
<evidence type="ECO:0000256" key="2">
    <source>
        <dbReference type="ARBA" id="ARBA00009298"/>
    </source>
</evidence>
<sequence length="256" mass="26463">MVGGLLIIVEAMTTWLADSFFTGSGQGIHQIIELVAAFGLTALIGLEREIRGKSAGLRTQTIVGTSAALILLVSKYGFADVITAGAVILDPSRVAAQIVSGIGFLGAGIIITRRGAVIGLTTAAAIWESAAIGMAAAAGLLLLAIVVTVLHLTIVIGIAPLVRKITTRMPGSAQLHVIYQDGRGILRTLLEVCDHQGWHLTSLATDTAANPGPPLQTAGDVGITMTLSGSRVFDASRLLASIDGVSRVDQLHDDTN</sequence>
<accession>A0ABQ0KTK3</accession>
<evidence type="ECO:0000256" key="4">
    <source>
        <dbReference type="ARBA" id="ARBA00022692"/>
    </source>
</evidence>
<gene>
    <name evidence="9" type="ORF">RMCN_6077</name>
</gene>
<dbReference type="Pfam" id="PF02308">
    <property type="entry name" value="MgtC"/>
    <property type="match status" value="1"/>
</dbReference>
<dbReference type="InterPro" id="IPR003416">
    <property type="entry name" value="MgtC/SapB/SrpB/YhiD_fam"/>
</dbReference>
<feature type="domain" description="MgtC/SapB/SrpB/YhiD N-terminal" evidence="8">
    <location>
        <begin position="34"/>
        <end position="162"/>
    </location>
</feature>
<evidence type="ECO:0000313" key="10">
    <source>
        <dbReference type="Proteomes" id="UP000069773"/>
    </source>
</evidence>
<evidence type="ECO:0000256" key="5">
    <source>
        <dbReference type="ARBA" id="ARBA00022989"/>
    </source>
</evidence>
<protein>
    <submittedName>
        <fullName evidence="9">Magnesium transport MgtC family protein</fullName>
    </submittedName>
</protein>
<keyword evidence="5 7" id="KW-1133">Transmembrane helix</keyword>
<name>A0ABQ0KTK3_MYCNV</name>
<dbReference type="PRINTS" id="PR01837">
    <property type="entry name" value="MGTCSAPBPROT"/>
</dbReference>
<feature type="transmembrane region" description="Helical" evidence="7">
    <location>
        <begin position="94"/>
        <end position="111"/>
    </location>
</feature>
<evidence type="ECO:0000256" key="1">
    <source>
        <dbReference type="ARBA" id="ARBA00004651"/>
    </source>
</evidence>
<dbReference type="Proteomes" id="UP000069773">
    <property type="component" value="Unassembled WGS sequence"/>
</dbReference>
<evidence type="ECO:0000256" key="3">
    <source>
        <dbReference type="ARBA" id="ARBA00022475"/>
    </source>
</evidence>
<keyword evidence="3" id="KW-1003">Cell membrane</keyword>
<proteinExistence type="inferred from homology"/>
<feature type="transmembrane region" description="Helical" evidence="7">
    <location>
        <begin position="27"/>
        <end position="46"/>
    </location>
</feature>
<comment type="caution">
    <text evidence="9">The sequence shown here is derived from an EMBL/GenBank/DDBJ whole genome shotgun (WGS) entry which is preliminary data.</text>
</comment>